<dbReference type="EC" id="6.3.2.5" evidence="3"/>
<dbReference type="InterPro" id="IPR003382">
    <property type="entry name" value="Flavoprotein"/>
</dbReference>
<dbReference type="Pfam" id="PF02441">
    <property type="entry name" value="Flavoprotein"/>
    <property type="match status" value="1"/>
</dbReference>
<evidence type="ECO:0000256" key="1">
    <source>
        <dbReference type="ARBA" id="ARBA00022793"/>
    </source>
</evidence>
<reference evidence="7 8" key="1">
    <citation type="submission" date="2018-01" db="EMBL/GenBank/DDBJ databases">
        <authorList>
            <person name="Clerissi C."/>
        </authorList>
    </citation>
    <scope>NUCLEOTIDE SEQUENCE [LARGE SCALE GENOMIC DNA]</scope>
    <source>
        <strain evidence="7">Cupriavidus taiwanensis STM 3521</strain>
    </source>
</reference>
<comment type="caution">
    <text evidence="3">Lacks conserved residue(s) required for the propagation of feature annotation.</text>
</comment>
<dbReference type="EC" id="4.1.1.36" evidence="3"/>
<accession>A0A975WYZ9</accession>
<comment type="similarity">
    <text evidence="3 4">In the C-terminal section; belongs to the PPC synthetase family.</text>
</comment>
<feature type="binding site" evidence="3">
    <location>
        <position position="342"/>
    </location>
    <ligand>
        <name>CTP</name>
        <dbReference type="ChEBI" id="CHEBI:37563"/>
    </ligand>
</feature>
<dbReference type="GO" id="GO:0010181">
    <property type="term" value="F:FMN binding"/>
    <property type="evidence" value="ECO:0007669"/>
    <property type="project" value="UniProtKB-UniRule"/>
</dbReference>
<dbReference type="RefSeq" id="WP_116337767.1">
    <property type="nucleotide sequence ID" value="NZ_LT976856.1"/>
</dbReference>
<evidence type="ECO:0000313" key="7">
    <source>
        <dbReference type="EMBL" id="SOY49295.1"/>
    </source>
</evidence>
<dbReference type="InterPro" id="IPR035929">
    <property type="entry name" value="CoaB-like_sf"/>
</dbReference>
<dbReference type="InterPro" id="IPR036551">
    <property type="entry name" value="Flavin_trans-like"/>
</dbReference>
<dbReference type="EMBL" id="OFSP01000015">
    <property type="protein sequence ID" value="SOY49295.1"/>
    <property type="molecule type" value="Genomic_DNA"/>
</dbReference>
<keyword evidence="3 4" id="KW-0288">FMN</keyword>
<dbReference type="GO" id="GO:0046872">
    <property type="term" value="F:metal ion binding"/>
    <property type="evidence" value="ECO:0007669"/>
    <property type="project" value="UniProtKB-KW"/>
</dbReference>
<evidence type="ECO:0000259" key="6">
    <source>
        <dbReference type="Pfam" id="PF04127"/>
    </source>
</evidence>
<keyword evidence="3 4" id="KW-0436">Ligase</keyword>
<protein>
    <recommendedName>
        <fullName evidence="3">Coenzyme A biosynthesis bifunctional protein CoaBC</fullName>
    </recommendedName>
    <alternativeName>
        <fullName evidence="3">DNA/pantothenate metabolism flavoprotein</fullName>
    </alternativeName>
    <alternativeName>
        <fullName evidence="3">Phosphopantothenoylcysteine synthetase/decarboxylase</fullName>
        <shortName evidence="3">PPCS-PPCDC</shortName>
    </alternativeName>
    <domain>
        <recommendedName>
            <fullName evidence="3">Phosphopantothenoylcysteine decarboxylase</fullName>
            <shortName evidence="3">PPC decarboxylase</shortName>
            <shortName evidence="3">PPC-DC</shortName>
            <ecNumber evidence="3">4.1.1.36</ecNumber>
        </recommendedName>
        <alternativeName>
            <fullName evidence="3">CoaC</fullName>
        </alternativeName>
    </domain>
    <domain>
        <recommendedName>
            <fullName evidence="3">Phosphopantothenate--cysteine ligase</fullName>
            <ecNumber evidence="3">6.3.2.5</ecNumber>
        </recommendedName>
        <alternativeName>
            <fullName evidence="3">CoaB</fullName>
        </alternativeName>
        <alternativeName>
            <fullName evidence="3">Phosphopantothenoylcysteine synthetase</fullName>
            <shortName evidence="3">PPC synthetase</shortName>
            <shortName evidence="3">PPC-S</shortName>
        </alternativeName>
    </domain>
</protein>
<feature type="binding site" evidence="3">
    <location>
        <begin position="306"/>
        <end position="309"/>
    </location>
    <ligand>
        <name>CTP</name>
        <dbReference type="ChEBI" id="CHEBI:37563"/>
    </ligand>
</feature>
<dbReference type="HAMAP" id="MF_02225">
    <property type="entry name" value="CoaBC"/>
    <property type="match status" value="1"/>
</dbReference>
<dbReference type="GO" id="GO:0004632">
    <property type="term" value="F:phosphopantothenate--cysteine ligase activity"/>
    <property type="evidence" value="ECO:0007669"/>
    <property type="project" value="UniProtKB-UniRule"/>
</dbReference>
<dbReference type="SUPFAM" id="SSF102645">
    <property type="entry name" value="CoaB-like"/>
    <property type="match status" value="1"/>
</dbReference>
<dbReference type="InterPro" id="IPR005252">
    <property type="entry name" value="CoaBC"/>
</dbReference>
<dbReference type="PANTHER" id="PTHR14359">
    <property type="entry name" value="HOMO-OLIGOMERIC FLAVIN CONTAINING CYS DECARBOXYLASE FAMILY"/>
    <property type="match status" value="1"/>
</dbReference>
<comment type="pathway">
    <text evidence="3 4">Cofactor biosynthesis; coenzyme A biosynthesis; CoA from (R)-pantothenate: step 3/5.</text>
</comment>
<dbReference type="SUPFAM" id="SSF52507">
    <property type="entry name" value="Homo-oligomeric flavin-containing Cys decarboxylases, HFCD"/>
    <property type="match status" value="1"/>
</dbReference>
<feature type="domain" description="DNA/pantothenate metabolism flavoprotein C-terminal" evidence="6">
    <location>
        <begin position="185"/>
        <end position="391"/>
    </location>
</feature>
<feature type="binding site" evidence="3">
    <location>
        <position position="324"/>
    </location>
    <ligand>
        <name>CTP</name>
        <dbReference type="ChEBI" id="CHEBI:37563"/>
    </ligand>
</feature>
<comment type="caution">
    <text evidence="7">The sequence shown here is derived from an EMBL/GenBank/DDBJ whole genome shotgun (WGS) entry which is preliminary data.</text>
</comment>
<comment type="catalytic activity">
    <reaction evidence="3 4">
        <text>N-[(R)-4-phosphopantothenoyl]-L-cysteine + H(+) = (R)-4'-phosphopantetheine + CO2</text>
        <dbReference type="Rhea" id="RHEA:16793"/>
        <dbReference type="ChEBI" id="CHEBI:15378"/>
        <dbReference type="ChEBI" id="CHEBI:16526"/>
        <dbReference type="ChEBI" id="CHEBI:59458"/>
        <dbReference type="ChEBI" id="CHEBI:61723"/>
        <dbReference type="EC" id="4.1.1.36"/>
    </reaction>
</comment>
<comment type="pathway">
    <text evidence="3 4">Cofactor biosynthesis; coenzyme A biosynthesis; CoA from (R)-pantothenate: step 2/5.</text>
</comment>
<feature type="binding site" evidence="3">
    <location>
        <position position="288"/>
    </location>
    <ligand>
        <name>CTP</name>
        <dbReference type="ChEBI" id="CHEBI:37563"/>
    </ligand>
</feature>
<keyword evidence="1 3" id="KW-0210">Decarboxylase</keyword>
<dbReference type="AlphaFoldDB" id="A0A975WYZ9"/>
<evidence type="ECO:0000259" key="5">
    <source>
        <dbReference type="Pfam" id="PF02441"/>
    </source>
</evidence>
<feature type="region of interest" description="Phosphopantothenoylcysteine decarboxylase" evidence="3">
    <location>
        <begin position="1"/>
        <end position="189"/>
    </location>
</feature>
<comment type="cofactor">
    <cofactor evidence="3">
        <name>FMN</name>
        <dbReference type="ChEBI" id="CHEBI:58210"/>
    </cofactor>
    <text evidence="3">Binds 1 FMN per subunit.</text>
</comment>
<organism evidence="7 8">
    <name type="scientific">Cupriavidus taiwanensis</name>
    <dbReference type="NCBI Taxonomy" id="164546"/>
    <lineage>
        <taxon>Bacteria</taxon>
        <taxon>Pseudomonadati</taxon>
        <taxon>Pseudomonadota</taxon>
        <taxon>Betaproteobacteria</taxon>
        <taxon>Burkholderiales</taxon>
        <taxon>Burkholderiaceae</taxon>
        <taxon>Cupriavidus</taxon>
    </lineage>
</organism>
<feature type="active site" description="Proton donor" evidence="3">
    <location>
        <position position="158"/>
    </location>
</feature>
<dbReference type="Proteomes" id="UP000256297">
    <property type="component" value="Chromosome CBM2589_b"/>
</dbReference>
<evidence type="ECO:0000256" key="4">
    <source>
        <dbReference type="RuleBase" id="RU364078"/>
    </source>
</evidence>
<feature type="binding site" evidence="3">
    <location>
        <position position="338"/>
    </location>
    <ligand>
        <name>CTP</name>
        <dbReference type="ChEBI" id="CHEBI:37563"/>
    </ligand>
</feature>
<dbReference type="Pfam" id="PF04127">
    <property type="entry name" value="DFP"/>
    <property type="match status" value="1"/>
</dbReference>
<sequence length="400" mass="42636">MDLRGKHIVLGLTGGIACYKSAELVRLLTKAGATVQVAMTEAATHFITPVTMQALSGRPVFLSQWDARIDNNMAHIDLSREADAIVIAPASTDFMARLAHGLCDDLLSTLCIARDCPLLVAPAMNRQMWAAPATQRNAAQLRADGVVILGPGSGDQACGEVGDGRMLEPEELLDDIIAYFQPKPLQGKRMLITAGPTFEAIDPVRGITNLSSGKMGFSIARAAREAGADVLLVAGPTGLPTPRGVMRTDVRSAQQMHDAVMAQLPGVDVFVAVAAVADWRPAEVAQQKLKKASDTDTPTLQFVQNPDILAAVAARADAPYCVGFAAESENLEQYGEQKRQRKGVPLLVGNIGHHTFGLDDNEIVLFDAAGMTRLPRADKLSLARQLVAAIGQRLPGRARP</sequence>
<dbReference type="GO" id="GO:0004633">
    <property type="term" value="F:phosphopantothenoylcysteine decarboxylase activity"/>
    <property type="evidence" value="ECO:0007669"/>
    <property type="project" value="UniProtKB-UniRule"/>
</dbReference>
<feature type="domain" description="Flavoprotein" evidence="5">
    <location>
        <begin position="6"/>
        <end position="177"/>
    </location>
</feature>
<comment type="function">
    <text evidence="3">Catalyzes two sequential steps in the biosynthesis of coenzyme A. In the first step cysteine is conjugated to 4'-phosphopantothenate to form 4-phosphopantothenoylcysteine. In the second step the latter compound is decarboxylated to form 4'-phosphopantotheine.</text>
</comment>
<dbReference type="PANTHER" id="PTHR14359:SF6">
    <property type="entry name" value="PHOSPHOPANTOTHENOYLCYSTEINE DECARBOXYLASE"/>
    <property type="match status" value="1"/>
</dbReference>
<evidence type="ECO:0000256" key="3">
    <source>
        <dbReference type="HAMAP-Rule" id="MF_02225"/>
    </source>
</evidence>
<comment type="cofactor">
    <cofactor evidence="3">
        <name>Mg(2+)</name>
        <dbReference type="ChEBI" id="CHEBI:18420"/>
    </cofactor>
</comment>
<keyword evidence="3" id="KW-0479">Metal-binding</keyword>
<dbReference type="Gene3D" id="3.40.50.1950">
    <property type="entry name" value="Flavin prenyltransferase-like"/>
    <property type="match status" value="1"/>
</dbReference>
<evidence type="ECO:0000256" key="2">
    <source>
        <dbReference type="ARBA" id="ARBA00023239"/>
    </source>
</evidence>
<comment type="function">
    <text evidence="4">Catalyzes two steps in the biosynthesis of coenzyme A. In the first step cysteine is conjugated to 4'-phosphopantothenate to form 4-phosphopantothenoylcysteine, in the latter compound is decarboxylated to form 4'-phosphopantotheine.</text>
</comment>
<keyword evidence="3" id="KW-0511">Multifunctional enzyme</keyword>
<dbReference type="GO" id="GO:0015937">
    <property type="term" value="P:coenzyme A biosynthetic process"/>
    <property type="evidence" value="ECO:0007669"/>
    <property type="project" value="UniProtKB-UniRule"/>
</dbReference>
<keyword evidence="3" id="KW-0460">Magnesium</keyword>
<comment type="similarity">
    <text evidence="3 4">In the N-terminal section; belongs to the HFCD (homo-oligomeric flavin containing Cys decarboxylase) superfamily.</text>
</comment>
<keyword evidence="2 3" id="KW-0456">Lyase</keyword>
<keyword evidence="3 4" id="KW-0285">Flavoprotein</keyword>
<dbReference type="InterPro" id="IPR007085">
    <property type="entry name" value="DNA/pantothenate-metab_flavo_C"/>
</dbReference>
<dbReference type="Gene3D" id="3.40.50.10300">
    <property type="entry name" value="CoaB-like"/>
    <property type="match status" value="1"/>
</dbReference>
<feature type="binding site" evidence="3">
    <location>
        <position position="278"/>
    </location>
    <ligand>
        <name>CTP</name>
        <dbReference type="ChEBI" id="CHEBI:37563"/>
    </ligand>
</feature>
<feature type="region of interest" description="Phosphopantothenate--cysteine ligase" evidence="3">
    <location>
        <begin position="190"/>
        <end position="400"/>
    </location>
</feature>
<name>A0A975WYZ9_9BURK</name>
<dbReference type="NCBIfam" id="TIGR00521">
    <property type="entry name" value="coaBC_dfp"/>
    <property type="match status" value="1"/>
</dbReference>
<dbReference type="PROSITE" id="PS51257">
    <property type="entry name" value="PROKAR_LIPOPROTEIN"/>
    <property type="match status" value="1"/>
</dbReference>
<evidence type="ECO:0000313" key="8">
    <source>
        <dbReference type="Proteomes" id="UP000256297"/>
    </source>
</evidence>
<dbReference type="GO" id="GO:0015941">
    <property type="term" value="P:pantothenate catabolic process"/>
    <property type="evidence" value="ECO:0007669"/>
    <property type="project" value="InterPro"/>
</dbReference>
<comment type="catalytic activity">
    <reaction evidence="3 4">
        <text>(R)-4'-phosphopantothenate + L-cysteine + CTP = N-[(R)-4-phosphopantothenoyl]-L-cysteine + CMP + diphosphate + H(+)</text>
        <dbReference type="Rhea" id="RHEA:19397"/>
        <dbReference type="ChEBI" id="CHEBI:10986"/>
        <dbReference type="ChEBI" id="CHEBI:15378"/>
        <dbReference type="ChEBI" id="CHEBI:33019"/>
        <dbReference type="ChEBI" id="CHEBI:35235"/>
        <dbReference type="ChEBI" id="CHEBI:37563"/>
        <dbReference type="ChEBI" id="CHEBI:59458"/>
        <dbReference type="ChEBI" id="CHEBI:60377"/>
        <dbReference type="EC" id="6.3.2.5"/>
    </reaction>
</comment>
<dbReference type="GO" id="GO:0071513">
    <property type="term" value="C:phosphopantothenoylcysteine decarboxylase complex"/>
    <property type="evidence" value="ECO:0007669"/>
    <property type="project" value="TreeGrafter"/>
</dbReference>
<gene>
    <name evidence="7" type="primary">dfp</name>
    <name evidence="3" type="synonym">coaBC</name>
    <name evidence="7" type="ORF">CBM2589_B220175</name>
</gene>
<proteinExistence type="inferred from homology"/>